<reference evidence="2" key="1">
    <citation type="submission" date="2021-01" db="EMBL/GenBank/DDBJ databases">
        <title>Whole genome shotgun sequence of Planobispora takensis NBRC 109077.</title>
        <authorList>
            <person name="Komaki H."/>
            <person name="Tamura T."/>
        </authorList>
    </citation>
    <scope>NUCLEOTIDE SEQUENCE</scope>
    <source>
        <strain evidence="2">NBRC 109077</strain>
    </source>
</reference>
<dbReference type="AlphaFoldDB" id="A0A8J3SPZ8"/>
<feature type="region of interest" description="Disordered" evidence="1">
    <location>
        <begin position="68"/>
        <end position="89"/>
    </location>
</feature>
<dbReference type="Proteomes" id="UP000634476">
    <property type="component" value="Unassembled WGS sequence"/>
</dbReference>
<comment type="caution">
    <text evidence="2">The sequence shown here is derived from an EMBL/GenBank/DDBJ whole genome shotgun (WGS) entry which is preliminary data.</text>
</comment>
<evidence type="ECO:0000256" key="1">
    <source>
        <dbReference type="SAM" id="MobiDB-lite"/>
    </source>
</evidence>
<organism evidence="2 3">
    <name type="scientific">Planobispora takensis</name>
    <dbReference type="NCBI Taxonomy" id="1367882"/>
    <lineage>
        <taxon>Bacteria</taxon>
        <taxon>Bacillati</taxon>
        <taxon>Actinomycetota</taxon>
        <taxon>Actinomycetes</taxon>
        <taxon>Streptosporangiales</taxon>
        <taxon>Streptosporangiaceae</taxon>
        <taxon>Planobispora</taxon>
    </lineage>
</organism>
<keyword evidence="3" id="KW-1185">Reference proteome</keyword>
<name>A0A8J3SPZ8_9ACTN</name>
<accession>A0A8J3SPZ8</accession>
<proteinExistence type="predicted"/>
<evidence type="ECO:0000313" key="3">
    <source>
        <dbReference type="Proteomes" id="UP000634476"/>
    </source>
</evidence>
<gene>
    <name evidence="2" type="ORF">Pta02_04500</name>
</gene>
<dbReference type="EMBL" id="BOOK01000002">
    <property type="protein sequence ID" value="GIH98441.1"/>
    <property type="molecule type" value="Genomic_DNA"/>
</dbReference>
<sequence length="89" mass="9707">MLVQHLWTSRWEKHRRCRYAPTCDRQSRPFTGPCIRSAQSVRGSLSGEICRSSREPDGETTVTVAVAPSSGGAAEAVAPAPRTGPVRDR</sequence>
<protein>
    <submittedName>
        <fullName evidence="2">Uncharacterized protein</fullName>
    </submittedName>
</protein>
<evidence type="ECO:0000313" key="2">
    <source>
        <dbReference type="EMBL" id="GIH98441.1"/>
    </source>
</evidence>